<comment type="caution">
    <text evidence="3">The sequence shown here is derived from an EMBL/GenBank/DDBJ whole genome shotgun (WGS) entry which is preliminary data.</text>
</comment>
<dbReference type="PANTHER" id="PTHR47245:SF2">
    <property type="entry name" value="PEPTIDYL-PROLYL CIS-TRANS ISOMERASE HP_0175-RELATED"/>
    <property type="match status" value="1"/>
</dbReference>
<dbReference type="OrthoDB" id="2969382at2"/>
<dbReference type="InterPro" id="IPR050245">
    <property type="entry name" value="PrsA_foldase"/>
</dbReference>
<sequence length="262" mass="29573">MGYFNVMKKHLKFLIVLLLGTMLLVACSEDSEDTDGNDESENTTDSNDTETENDAADEGSETDVPNVEVSEEEKVAADEVVLVVNGEEVLGEAYNTSYIDTKSYLAQNGQDTSDLDMLKEQALASLKSQTLLAQDAEAKGIEVTETDIDEAIEQTKSQFETQEEFETALEQLSYTEEKFRSVLRTQLLQQYYIEEEIGEIEVTDAEVEEYYELLQQQMGEEAPALEEVRPQVESQITQSKTQEAFLAEIEQLREEADIEERI</sequence>
<dbReference type="EMBL" id="QJJR01000001">
    <property type="protein sequence ID" value="PXW92991.1"/>
    <property type="molecule type" value="Genomic_DNA"/>
</dbReference>
<feature type="chain" id="PRO_5015935986" evidence="2">
    <location>
        <begin position="29"/>
        <end position="262"/>
    </location>
</feature>
<keyword evidence="4" id="KW-1185">Reference proteome</keyword>
<feature type="compositionally biased region" description="Acidic residues" evidence="1">
    <location>
        <begin position="30"/>
        <end position="61"/>
    </location>
</feature>
<name>A0A2V3WHG4_9BACI</name>
<organism evidence="3 4">
    <name type="scientific">Streptohalobacillus salinus</name>
    <dbReference type="NCBI Taxonomy" id="621096"/>
    <lineage>
        <taxon>Bacteria</taxon>
        <taxon>Bacillati</taxon>
        <taxon>Bacillota</taxon>
        <taxon>Bacilli</taxon>
        <taxon>Bacillales</taxon>
        <taxon>Bacillaceae</taxon>
        <taxon>Streptohalobacillus</taxon>
    </lineage>
</organism>
<feature type="signal peptide" evidence="2">
    <location>
        <begin position="1"/>
        <end position="28"/>
    </location>
</feature>
<protein>
    <submittedName>
        <fullName evidence="3">SurA-like protein</fullName>
    </submittedName>
</protein>
<keyword evidence="2" id="KW-0732">Signal</keyword>
<dbReference type="AlphaFoldDB" id="A0A2V3WHG4"/>
<feature type="region of interest" description="Disordered" evidence="1">
    <location>
        <begin position="30"/>
        <end position="72"/>
    </location>
</feature>
<evidence type="ECO:0000256" key="1">
    <source>
        <dbReference type="SAM" id="MobiDB-lite"/>
    </source>
</evidence>
<dbReference type="InterPro" id="IPR027304">
    <property type="entry name" value="Trigger_fact/SurA_dom_sf"/>
</dbReference>
<proteinExistence type="predicted"/>
<dbReference type="Gene3D" id="1.10.4030.10">
    <property type="entry name" value="Porin chaperone SurA, peptide-binding domain"/>
    <property type="match status" value="1"/>
</dbReference>
<reference evidence="3 4" key="1">
    <citation type="submission" date="2018-05" db="EMBL/GenBank/DDBJ databases">
        <title>Genomic Encyclopedia of Type Strains, Phase IV (KMG-IV): sequencing the most valuable type-strain genomes for metagenomic binning, comparative biology and taxonomic classification.</title>
        <authorList>
            <person name="Goeker M."/>
        </authorList>
    </citation>
    <scope>NUCLEOTIDE SEQUENCE [LARGE SCALE GENOMIC DNA]</scope>
    <source>
        <strain evidence="3 4">DSM 22440</strain>
    </source>
</reference>
<gene>
    <name evidence="3" type="ORF">DES38_10171</name>
</gene>
<evidence type="ECO:0000313" key="4">
    <source>
        <dbReference type="Proteomes" id="UP000247922"/>
    </source>
</evidence>
<dbReference type="SUPFAM" id="SSF109998">
    <property type="entry name" value="Triger factor/SurA peptide-binding domain-like"/>
    <property type="match status" value="1"/>
</dbReference>
<dbReference type="Pfam" id="PF13624">
    <property type="entry name" value="SurA_N_3"/>
    <property type="match status" value="1"/>
</dbReference>
<accession>A0A2V3WHG4</accession>
<dbReference type="PANTHER" id="PTHR47245">
    <property type="entry name" value="PEPTIDYLPROLYL ISOMERASE"/>
    <property type="match status" value="1"/>
</dbReference>
<evidence type="ECO:0000256" key="2">
    <source>
        <dbReference type="SAM" id="SignalP"/>
    </source>
</evidence>
<dbReference type="Proteomes" id="UP000247922">
    <property type="component" value="Unassembled WGS sequence"/>
</dbReference>
<evidence type="ECO:0000313" key="3">
    <source>
        <dbReference type="EMBL" id="PXW92991.1"/>
    </source>
</evidence>